<proteinExistence type="predicted"/>
<dbReference type="OrthoDB" id="2925556at2"/>
<sequence length="320" mass="37395">MSKKNSKTPVYLKPFHKTKYSYEKLKVCKKCHAFSILGDKTCPDCGKPDLIPVEEQAARNAKHSMHTAVLIAVCIGLLSIFLSNSFLQMALCGIVTIVLIGVLWIVQRNVLDTESIRALDKLFYANQKNVQDGIIEDYKAAIDNWDTDKQRCYEMLREIGTLLHNDMMRLRQLTLLQTFLLRKDMDLELEPLLVRKYEPVLVDYIGELAKIKRDLIKDRTFQYIMAFEPEIMGQEQGLDILTAVAGAAVRMKHYVRSYAGFVRRYAYNLPKDRFLRLYQMIEQYPNEDWGRLSEEVMRIYTEKYQWDPDFQQKSQRGHSI</sequence>
<gene>
    <name evidence="2" type="ORF">BVG16_22695</name>
</gene>
<dbReference type="STRING" id="1324314.BVG16_22695"/>
<keyword evidence="1" id="KW-0812">Transmembrane</keyword>
<dbReference type="EMBL" id="MSZX01000010">
    <property type="protein sequence ID" value="OPA74578.1"/>
    <property type="molecule type" value="Genomic_DNA"/>
</dbReference>
<accession>A0A1T2X3V4</accession>
<reference evidence="2 3" key="1">
    <citation type="submission" date="2017-01" db="EMBL/GenBank/DDBJ databases">
        <title>Genome analysis of Paenibacillus selenitrireducens ES3-24.</title>
        <authorList>
            <person name="Xu D."/>
            <person name="Yao R."/>
            <person name="Zheng S."/>
        </authorList>
    </citation>
    <scope>NUCLEOTIDE SEQUENCE [LARGE SCALE GENOMIC DNA]</scope>
    <source>
        <strain evidence="2 3">ES3-24</strain>
    </source>
</reference>
<keyword evidence="3" id="KW-1185">Reference proteome</keyword>
<organism evidence="2 3">
    <name type="scientific">Paenibacillus selenitireducens</name>
    <dbReference type="NCBI Taxonomy" id="1324314"/>
    <lineage>
        <taxon>Bacteria</taxon>
        <taxon>Bacillati</taxon>
        <taxon>Bacillota</taxon>
        <taxon>Bacilli</taxon>
        <taxon>Bacillales</taxon>
        <taxon>Paenibacillaceae</taxon>
        <taxon>Paenibacillus</taxon>
    </lineage>
</organism>
<keyword evidence="1" id="KW-0472">Membrane</keyword>
<feature type="transmembrane region" description="Helical" evidence="1">
    <location>
        <begin position="65"/>
        <end position="82"/>
    </location>
</feature>
<name>A0A1T2X3V4_9BACL</name>
<dbReference type="AlphaFoldDB" id="A0A1T2X3V4"/>
<protein>
    <submittedName>
        <fullName evidence="2">Uncharacterized protein</fullName>
    </submittedName>
</protein>
<comment type="caution">
    <text evidence="2">The sequence shown here is derived from an EMBL/GenBank/DDBJ whole genome shotgun (WGS) entry which is preliminary data.</text>
</comment>
<feature type="transmembrane region" description="Helical" evidence="1">
    <location>
        <begin position="88"/>
        <end position="106"/>
    </location>
</feature>
<dbReference type="RefSeq" id="WP_078501491.1">
    <property type="nucleotide sequence ID" value="NZ_MSZX01000010.1"/>
</dbReference>
<keyword evidence="1" id="KW-1133">Transmembrane helix</keyword>
<evidence type="ECO:0000313" key="3">
    <source>
        <dbReference type="Proteomes" id="UP000190188"/>
    </source>
</evidence>
<evidence type="ECO:0000313" key="2">
    <source>
        <dbReference type="EMBL" id="OPA74578.1"/>
    </source>
</evidence>
<evidence type="ECO:0000256" key="1">
    <source>
        <dbReference type="SAM" id="Phobius"/>
    </source>
</evidence>
<dbReference type="Proteomes" id="UP000190188">
    <property type="component" value="Unassembled WGS sequence"/>
</dbReference>